<evidence type="ECO:0000313" key="3">
    <source>
        <dbReference type="Proteomes" id="UP001230253"/>
    </source>
</evidence>
<proteinExistence type="predicted"/>
<dbReference type="Gene3D" id="3.40.190.10">
    <property type="entry name" value="Periplasmic binding protein-like II"/>
    <property type="match status" value="2"/>
</dbReference>
<accession>A0ABU0C2F6</accession>
<keyword evidence="3" id="KW-1185">Reference proteome</keyword>
<dbReference type="PANTHER" id="PTHR42941">
    <property type="entry name" value="SLL1037 PROTEIN"/>
    <property type="match status" value="1"/>
</dbReference>
<dbReference type="Pfam" id="PF16868">
    <property type="entry name" value="NMT1_3"/>
    <property type="match status" value="1"/>
</dbReference>
<evidence type="ECO:0000313" key="2">
    <source>
        <dbReference type="EMBL" id="MDQ0324670.1"/>
    </source>
</evidence>
<dbReference type="InterPro" id="IPR011852">
    <property type="entry name" value="TRAP_TAXI"/>
</dbReference>
<dbReference type="EMBL" id="JAUSUK010000001">
    <property type="protein sequence ID" value="MDQ0324670.1"/>
    <property type="molecule type" value="Genomic_DNA"/>
</dbReference>
<dbReference type="SUPFAM" id="SSF53850">
    <property type="entry name" value="Periplasmic binding protein-like II"/>
    <property type="match status" value="1"/>
</dbReference>
<dbReference type="Proteomes" id="UP001230253">
    <property type="component" value="Unassembled WGS sequence"/>
</dbReference>
<keyword evidence="2" id="KW-0675">Receptor</keyword>
<dbReference type="RefSeq" id="WP_307152937.1">
    <property type="nucleotide sequence ID" value="NZ_JAUSUK010000001.1"/>
</dbReference>
<dbReference type="PANTHER" id="PTHR42941:SF1">
    <property type="entry name" value="SLL1037 PROTEIN"/>
    <property type="match status" value="1"/>
</dbReference>
<organism evidence="2 3">
    <name type="scientific">Rhodopseudomonas julia</name>
    <dbReference type="NCBI Taxonomy" id="200617"/>
    <lineage>
        <taxon>Bacteria</taxon>
        <taxon>Pseudomonadati</taxon>
        <taxon>Pseudomonadota</taxon>
        <taxon>Alphaproteobacteria</taxon>
        <taxon>Hyphomicrobiales</taxon>
        <taxon>Nitrobacteraceae</taxon>
        <taxon>Rhodopseudomonas</taxon>
    </lineage>
</organism>
<evidence type="ECO:0000256" key="1">
    <source>
        <dbReference type="SAM" id="SignalP"/>
    </source>
</evidence>
<protein>
    <submittedName>
        <fullName evidence="2">TRAP transporter TAXI family solute receptor</fullName>
    </submittedName>
</protein>
<reference evidence="2 3" key="1">
    <citation type="submission" date="2023-07" db="EMBL/GenBank/DDBJ databases">
        <title>Genomic Encyclopedia of Type Strains, Phase IV (KMG-IV): sequencing the most valuable type-strain genomes for metagenomic binning, comparative biology and taxonomic classification.</title>
        <authorList>
            <person name="Goeker M."/>
        </authorList>
    </citation>
    <scope>NUCLEOTIDE SEQUENCE [LARGE SCALE GENOMIC DNA]</scope>
    <source>
        <strain evidence="2 3">DSM 11549</strain>
    </source>
</reference>
<feature type="signal peptide" evidence="1">
    <location>
        <begin position="1"/>
        <end position="31"/>
    </location>
</feature>
<gene>
    <name evidence="2" type="ORF">J2R99_000519</name>
</gene>
<dbReference type="NCBIfam" id="TIGR02122">
    <property type="entry name" value="TRAP_TAXI"/>
    <property type="match status" value="1"/>
</dbReference>
<sequence>MKTGIAAFGARLAAAVVLGAGVLLSAAPSRAAENLEWAAGSPGGSWFTIVTGLANIVMEENSDIKIRVVPGGGRDNPTRIESGISQMGMGIDFLAAAAMKGEDPYDRKHETLRSLGGTWAPAEFHVIVASDDQRPLAEILADPKIRIGTSPRATSEELTLQRALAFYDNSSEKISEAGGTLINGTYTQLISAFQDGQIDVLWGAGSAPTGIALETETGRREARLVPFGDDLMAYLSDTYGYGKGVIRAGSYEKLQAGEGDVPVTTMEALILMSSEVSEDTAYTITKTLIENRDRFGNIYKVLGRYDPSVAWKNQPVPLHPGAEKAYKELGFMK</sequence>
<keyword evidence="1" id="KW-0732">Signal</keyword>
<comment type="caution">
    <text evidence="2">The sequence shown here is derived from an EMBL/GenBank/DDBJ whole genome shotgun (WGS) entry which is preliminary data.</text>
</comment>
<name>A0ABU0C2F6_9BRAD</name>
<feature type="chain" id="PRO_5046352615" evidence="1">
    <location>
        <begin position="32"/>
        <end position="333"/>
    </location>
</feature>